<dbReference type="Proteomes" id="UP000229730">
    <property type="component" value="Unassembled WGS sequence"/>
</dbReference>
<reference evidence="1 2" key="1">
    <citation type="submission" date="2017-10" db="EMBL/GenBank/DDBJ databases">
        <title>Frigbacter circumglobatus gen. nov. sp. nov., isolated from sediment cultured in situ.</title>
        <authorList>
            <person name="Zhao Z."/>
        </authorList>
    </citation>
    <scope>NUCLEOTIDE SEQUENCE [LARGE SCALE GENOMIC DNA]</scope>
    <source>
        <strain evidence="1 2">ZYL</strain>
    </source>
</reference>
<protein>
    <submittedName>
        <fullName evidence="1">Uncharacterized protein</fullName>
    </submittedName>
</protein>
<keyword evidence="2" id="KW-1185">Reference proteome</keyword>
<dbReference type="EMBL" id="PDEM01000025">
    <property type="protein sequence ID" value="PHZ84042.1"/>
    <property type="molecule type" value="Genomic_DNA"/>
</dbReference>
<sequence length="59" mass="6995">MFASDPKRRLEKKIYLFCMKKVTLKTTGTVVLDAENKYLNHAVLLYLLKYWYQSLTPPI</sequence>
<accession>A0A2G4YNY1</accession>
<proteinExistence type="predicted"/>
<dbReference type="AlphaFoldDB" id="A0A2G4YNY1"/>
<gene>
    <name evidence="1" type="ORF">CRD36_12625</name>
</gene>
<comment type="caution">
    <text evidence="1">The sequence shown here is derived from an EMBL/GenBank/DDBJ whole genome shotgun (WGS) entry which is preliminary data.</text>
</comment>
<dbReference type="InParanoid" id="A0A2G4YNY1"/>
<evidence type="ECO:0000313" key="1">
    <source>
        <dbReference type="EMBL" id="PHZ84042.1"/>
    </source>
</evidence>
<name>A0A2G4YNY1_9PROT</name>
<organism evidence="1 2">
    <name type="scientific">Paremcibacter congregatus</name>
    <dbReference type="NCBI Taxonomy" id="2043170"/>
    <lineage>
        <taxon>Bacteria</taxon>
        <taxon>Pseudomonadati</taxon>
        <taxon>Pseudomonadota</taxon>
        <taxon>Alphaproteobacteria</taxon>
        <taxon>Emcibacterales</taxon>
        <taxon>Emcibacteraceae</taxon>
        <taxon>Paremcibacter</taxon>
    </lineage>
</organism>
<evidence type="ECO:0000313" key="2">
    <source>
        <dbReference type="Proteomes" id="UP000229730"/>
    </source>
</evidence>